<reference evidence="3 4" key="1">
    <citation type="submission" date="2020-08" db="EMBL/GenBank/DDBJ databases">
        <title>Streptomyces sp. PSKA01 genome sequencing and assembly.</title>
        <authorList>
            <person name="Mandal S."/>
            <person name="Maiti P.K."/>
            <person name="Das P."/>
        </authorList>
    </citation>
    <scope>NUCLEOTIDE SEQUENCE [LARGE SCALE GENOMIC DNA]</scope>
    <source>
        <strain evidence="3 4">PSKA01</strain>
    </source>
</reference>
<feature type="transmembrane region" description="Helical" evidence="1">
    <location>
        <begin position="426"/>
        <end position="448"/>
    </location>
</feature>
<sequence>MGGNNYGHIDTGHKITNVYGARRHLDTLADNLQALAQRVLDDLDQDEIQRRLRNGNPLPVRCGAAPGDFTGRSNGAREVSTALAEASPLDLNGRLESIAAVYTRDEPGRLLVLGGAGSGKTVLIRRFAQARLEDRNRTCKGPVPVIFSLGSWDPTATSLKGWLIDRLEQDHPFLARRASYKSTWAAGLVGMGHVLAILDGFDEMAETLYGDALRQLRATPANLPLLLTSRREALKGINAGEGLFPGIELTGLTFADCSARLTPASTAWKPVLDRLSRPSGDPAAARLAAVLTTPLMLTMAQAFQASGRDPERLLKPEEFSSRGALEKGLLNAFVPTAYDPLVNTAVPKRRRWSAERAGHWLGYLATHLKKQKRDEQKPDAQDIEWWQLGTTMSLPTRMLVSGAVCGLVAGTAVALVHALLSDFPTALLDFFLNVLGIGLTFGLMHGFASKSKASGAFKPSRMQIGLRGDSMRVRVRRVRESLLPRVGGGLAGGLIFGVVFGGGAALYAILLAYPWPWVALLLGNWLVAGSLIGLAVGIVLALAAWLETDAKPDESVSPTELLRTNRTIVLVQAGAVGLILGLGYGTVITRFNGFAHGLPAGIGAGLAAAVGVGTLSAWGRWVVLVRIWLPLTRRLPLGVNTFLDDARERGVLRQAGAVYQFRHALLRDHLAEAHQRGRRPTEGKS</sequence>
<feature type="transmembrane region" description="Helical" evidence="1">
    <location>
        <begin position="486"/>
        <end position="513"/>
    </location>
</feature>
<dbReference type="InterPro" id="IPR007111">
    <property type="entry name" value="NACHT_NTPase"/>
</dbReference>
<dbReference type="SUPFAM" id="SSF52540">
    <property type="entry name" value="P-loop containing nucleoside triphosphate hydrolases"/>
    <property type="match status" value="1"/>
</dbReference>
<keyword evidence="1" id="KW-1133">Transmembrane helix</keyword>
<evidence type="ECO:0000256" key="1">
    <source>
        <dbReference type="SAM" id="Phobius"/>
    </source>
</evidence>
<feature type="transmembrane region" description="Helical" evidence="1">
    <location>
        <begin position="525"/>
        <end position="546"/>
    </location>
</feature>
<feature type="transmembrane region" description="Helical" evidence="1">
    <location>
        <begin position="398"/>
        <end position="420"/>
    </location>
</feature>
<dbReference type="Pfam" id="PF05729">
    <property type="entry name" value="NACHT"/>
    <property type="match status" value="1"/>
</dbReference>
<comment type="caution">
    <text evidence="3">The sequence shown here is derived from an EMBL/GenBank/DDBJ whole genome shotgun (WGS) entry which is preliminary data.</text>
</comment>
<feature type="transmembrane region" description="Helical" evidence="1">
    <location>
        <begin position="567"/>
        <end position="588"/>
    </location>
</feature>
<keyword evidence="4" id="KW-1185">Reference proteome</keyword>
<dbReference type="PROSITE" id="PS50837">
    <property type="entry name" value="NACHT"/>
    <property type="match status" value="1"/>
</dbReference>
<dbReference type="Gene3D" id="3.40.50.300">
    <property type="entry name" value="P-loop containing nucleotide triphosphate hydrolases"/>
    <property type="match status" value="1"/>
</dbReference>
<feature type="transmembrane region" description="Helical" evidence="1">
    <location>
        <begin position="600"/>
        <end position="623"/>
    </location>
</feature>
<feature type="domain" description="NACHT" evidence="2">
    <location>
        <begin position="108"/>
        <end position="204"/>
    </location>
</feature>
<accession>A0A7X1JA39</accession>
<dbReference type="InterPro" id="IPR027417">
    <property type="entry name" value="P-loop_NTPase"/>
</dbReference>
<gene>
    <name evidence="3" type="ORF">H4N64_36710</name>
</gene>
<proteinExistence type="predicted"/>
<dbReference type="AlphaFoldDB" id="A0A7X1JA39"/>
<dbReference type="EMBL" id="JACMSF010000063">
    <property type="protein sequence ID" value="MBC2906963.1"/>
    <property type="molecule type" value="Genomic_DNA"/>
</dbReference>
<keyword evidence="1" id="KW-0812">Transmembrane</keyword>
<name>A0A7X1JA39_9ACTN</name>
<dbReference type="Proteomes" id="UP000584670">
    <property type="component" value="Unassembled WGS sequence"/>
</dbReference>
<protein>
    <submittedName>
        <fullName evidence="3">NACHT domain-containing protein</fullName>
    </submittedName>
</protein>
<keyword evidence="1" id="KW-0472">Membrane</keyword>
<evidence type="ECO:0000313" key="4">
    <source>
        <dbReference type="Proteomes" id="UP000584670"/>
    </source>
</evidence>
<organism evidence="3 4">
    <name type="scientific">Streptomyces cupreus</name>
    <dbReference type="NCBI Taxonomy" id="2759956"/>
    <lineage>
        <taxon>Bacteria</taxon>
        <taxon>Bacillati</taxon>
        <taxon>Actinomycetota</taxon>
        <taxon>Actinomycetes</taxon>
        <taxon>Kitasatosporales</taxon>
        <taxon>Streptomycetaceae</taxon>
        <taxon>Streptomyces</taxon>
    </lineage>
</organism>
<dbReference type="RefSeq" id="WP_186286927.1">
    <property type="nucleotide sequence ID" value="NZ_JACMSF010000063.1"/>
</dbReference>
<evidence type="ECO:0000313" key="3">
    <source>
        <dbReference type="EMBL" id="MBC2906963.1"/>
    </source>
</evidence>
<evidence type="ECO:0000259" key="2">
    <source>
        <dbReference type="PROSITE" id="PS50837"/>
    </source>
</evidence>